<reference evidence="6" key="1">
    <citation type="submission" date="2017-09" db="EMBL/GenBank/DDBJ databases">
        <title>Depth-based differentiation of microbial function through sediment-hosted aquifers and enrichment of novel symbionts in the deep terrestrial subsurface.</title>
        <authorList>
            <person name="Probst A.J."/>
            <person name="Ladd B."/>
            <person name="Jarett J.K."/>
            <person name="Geller-Mcgrath D.E."/>
            <person name="Sieber C.M.K."/>
            <person name="Emerson J.B."/>
            <person name="Anantharaman K."/>
            <person name="Thomas B.C."/>
            <person name="Malmstrom R."/>
            <person name="Stieglmeier M."/>
            <person name="Klingl A."/>
            <person name="Woyke T."/>
            <person name="Ryan C.M."/>
            <person name="Banfield J.F."/>
        </authorList>
    </citation>
    <scope>NUCLEOTIDE SEQUENCE [LARGE SCALE GENOMIC DNA]</scope>
</reference>
<evidence type="ECO:0000313" key="5">
    <source>
        <dbReference type="EMBL" id="PJB82664.1"/>
    </source>
</evidence>
<dbReference type="PROSITE" id="PS51118">
    <property type="entry name" value="HTH_HXLR"/>
    <property type="match status" value="1"/>
</dbReference>
<comment type="caution">
    <text evidence="5">The sequence shown here is derived from an EMBL/GenBank/DDBJ whole genome shotgun (WGS) entry which is preliminary data.</text>
</comment>
<feature type="domain" description="HTH hxlR-type" evidence="4">
    <location>
        <begin position="11"/>
        <end position="106"/>
    </location>
</feature>
<keyword evidence="2" id="KW-0238">DNA-binding</keyword>
<dbReference type="InterPro" id="IPR002577">
    <property type="entry name" value="HTH_HxlR"/>
</dbReference>
<dbReference type="Proteomes" id="UP000229236">
    <property type="component" value="Unassembled WGS sequence"/>
</dbReference>
<dbReference type="InterPro" id="IPR036388">
    <property type="entry name" value="WH-like_DNA-bd_sf"/>
</dbReference>
<evidence type="ECO:0000256" key="2">
    <source>
        <dbReference type="ARBA" id="ARBA00023125"/>
    </source>
</evidence>
<keyword evidence="1" id="KW-0805">Transcription regulation</keyword>
<dbReference type="SUPFAM" id="SSF46785">
    <property type="entry name" value="Winged helix' DNA-binding domain"/>
    <property type="match status" value="1"/>
</dbReference>
<gene>
    <name evidence="5" type="ORF">CO088_02995</name>
</gene>
<dbReference type="PANTHER" id="PTHR33204:SF18">
    <property type="entry name" value="TRANSCRIPTIONAL REGULATORY PROTEIN"/>
    <property type="match status" value="1"/>
</dbReference>
<name>A0A2M8D6Q5_9BACT</name>
<dbReference type="GO" id="GO:0003677">
    <property type="term" value="F:DNA binding"/>
    <property type="evidence" value="ECO:0007669"/>
    <property type="project" value="UniProtKB-KW"/>
</dbReference>
<sequence>MTKYKKKSLICPIESTLNVIGKKWAILIIRDLLNGKKRFGELARSLFEISPRTLSARLVELEKYGIIERKVFPEVPLHVEYSLTQKGHELRLILEQMRKWGDKLNK</sequence>
<dbReference type="PANTHER" id="PTHR33204">
    <property type="entry name" value="TRANSCRIPTIONAL REGULATOR, MARR FAMILY"/>
    <property type="match status" value="1"/>
</dbReference>
<evidence type="ECO:0000313" key="6">
    <source>
        <dbReference type="Proteomes" id="UP000229236"/>
    </source>
</evidence>
<dbReference type="Gene3D" id="1.10.10.10">
    <property type="entry name" value="Winged helix-like DNA-binding domain superfamily/Winged helix DNA-binding domain"/>
    <property type="match status" value="1"/>
</dbReference>
<organism evidence="5 6">
    <name type="scientific">Candidatus Yonathbacteria bacterium CG_4_9_14_0_8_um_filter_46_47</name>
    <dbReference type="NCBI Taxonomy" id="1975106"/>
    <lineage>
        <taxon>Bacteria</taxon>
        <taxon>Candidatus Yonathiibacteriota</taxon>
    </lineage>
</organism>
<dbReference type="Pfam" id="PF01638">
    <property type="entry name" value="HxlR"/>
    <property type="match status" value="1"/>
</dbReference>
<keyword evidence="3" id="KW-0804">Transcription</keyword>
<dbReference type="EMBL" id="PFTM01000054">
    <property type="protein sequence ID" value="PJB82664.1"/>
    <property type="molecule type" value="Genomic_DNA"/>
</dbReference>
<dbReference type="InterPro" id="IPR036390">
    <property type="entry name" value="WH_DNA-bd_sf"/>
</dbReference>
<evidence type="ECO:0000256" key="3">
    <source>
        <dbReference type="ARBA" id="ARBA00023163"/>
    </source>
</evidence>
<dbReference type="AlphaFoldDB" id="A0A2M8D6Q5"/>
<proteinExistence type="predicted"/>
<evidence type="ECO:0000259" key="4">
    <source>
        <dbReference type="PROSITE" id="PS51118"/>
    </source>
</evidence>
<evidence type="ECO:0000256" key="1">
    <source>
        <dbReference type="ARBA" id="ARBA00023015"/>
    </source>
</evidence>
<protein>
    <submittedName>
        <fullName evidence="5">MarR family transcriptional regulator</fullName>
    </submittedName>
</protein>
<accession>A0A2M8D6Q5</accession>